<dbReference type="HOGENOM" id="CLU_002139_0_0_1"/>
<dbReference type="EMBL" id="GL377601">
    <property type="protein sequence ID" value="EFJ20872.1"/>
    <property type="molecule type" value="Genomic_DNA"/>
</dbReference>
<sequence>MVSYRRLQSTVEVALAGSPSPQQRTELFHMLHLCRPDFESFLLYPEPKAADRTEVLSKEVKLPDAPPTVLDDQDVQIALKLSDDYHLNEIDCVSLLVAAHQEWNLLGREPLEGLRLSAGLWFTERRALINSLQLILRAVVLDEELDPDLVVDLRQYIESLIDAGLRKRLVTLIKELGREDPSGLGGPGVEPYVMDARGALVLRHDVALRERLSICQCLVFSCLIVRINSQEAKDIYGLVKDCSGDAFSSQSVVKLQIAYTVMFTLAISLISDALGGGHEMGSVLSPDAVFRREFHNQVMEVGLESTTKGFTDVIRLVWGVFLMSNVDTSGISINESQSDITNARACLDHACEQNVFKFLVEKILKAAAFENDDPDLVFMYNAYLHKLFIIFLSNPIGREKIKDLKNVAMFSDPYPTEEPMEDDLITRRQAMQTQADPFISLLELISEVYQREPALVSDNEVLWNFIRFISEDHSSYLTLVAFLKMLVGLACSEEGARQVYQMLQNKTFRTEGDAKALDAYLQVLKKVLEAGSEVERSLWFPDIEPLFKLLPFENVPPYLKGSLRNAISAFVPLSPVIRDRVWSLLDAYDLPLSAATTLGGANVQQVYDMTFELNEVEARQEEYPSTISYLNLLNVLMANDPDKSHKGQKFAGIFKFVRDQVFGPYAQRAYADPTYKWQMVVASLRHFQMMLTLYDVSEGDLQNSLEGSEQSFGGAKLYLPPIEIMKDLMGGKSIFRSLMSIVMLGADFVLEERISKNYGPSLEEAVQLCLELLVIAFQKDIFYADHWRPIYQTIDAILSHDSRQIITLIQYIHYESLSTIQHLSIKIMDVFRCDCFTPSNCAKRVLLDSSRLPHIVSLIVDANAAANLVEDYAACLEARSHELQTSDCVKEDSGSLILRINLLNGQSFNQNAYTVLQLVYELCVDEFTSGPMLDLMRTEKYDFFSCHLDSACEPLPKRETNHSLRISSLQQRAWLFKLLALDLHVSDMDVLSHRRSCRRLVGKLFMDESVDPLPVTNAVPALLTNYGLQKMKVLELLDILQFPLAEPPTEIPQCIEDFKEDLKVEEILNNPALVDDGGIYTLSERGDRIIDLTAFRDKLWQACKRLEMQYNILANERRQVAVRDAVQQLLRWAWKRNKFLEEQAAQLHMLVGWTQLVEVTFSRRFEFLGNRIQVIYDTLEAVLDASCSSDCSLSMAYVLSQVVLTSMAKLQDHGIFAPGEEDYNDDAIYGDVLTTVRLPNTACQTILSKLLTGVLRPESSEALRRRQFASLLSYFHYCQGMVNSELSVSMMRGLLMEGQDGVEDTEFEKLEGDQAELAQMNFNMLRQEATALLDLVCKDALHGSETAKAIAFYVLEALVAVDRNQVKKSLHVFSLFSNFSNIQALILPSRDMIRRLYTLEAELALLLRVCFHNKKRGAQALFAMGAIQHLSSCKAIDVQLTDDARKEHMGIGLPSQHDRQHQIVIPVLRLILCFTTLIDTGRKDRDEVALEVLEFVKLHHGLFDRILRDDGTKMYLADLEELHLATAILSKVWPFEGSEDFGFKQGLFNLAYIYFAQDNQSRSGFIQFSKSQRQNMGVPAEDSKKIELLVTRLRGNLVSYIHTLVSKQGMRLNISGTDSSEVVMRHYTLGLQRQPSLKLVSSLLEQAALDLESSAEEKMLIVAKLPDINELTRQEVDDIAKSKQGSEMESMRKRRYLAMVEMCTDASIRDTQIACLVLVVEQALEILYLHVEAIQQAAQGAEDSMQAQKGELDALGQKLLPTFEKLESIKEDKVGRGVKHIHRLIYSLKSQTRRYFD</sequence>
<dbReference type="PANTHER" id="PTHR31344:SF0">
    <property type="entry name" value="NUCLEAR PORE COMPLEX PROTEIN NUP205"/>
    <property type="match status" value="1"/>
</dbReference>
<evidence type="ECO:0008006" key="7">
    <source>
        <dbReference type="Google" id="ProtNLM"/>
    </source>
</evidence>
<keyword evidence="3" id="KW-0813">Transport</keyword>
<dbReference type="PANTHER" id="PTHR31344">
    <property type="entry name" value="NUCLEAR PORE COMPLEX PROTEIN NUP205"/>
    <property type="match status" value="1"/>
</dbReference>
<evidence type="ECO:0000256" key="2">
    <source>
        <dbReference type="ARBA" id="ARBA00005892"/>
    </source>
</evidence>
<evidence type="ECO:0000256" key="4">
    <source>
        <dbReference type="ARBA" id="ARBA00023242"/>
    </source>
</evidence>
<dbReference type="InParanoid" id="D8S446"/>
<evidence type="ECO:0000313" key="6">
    <source>
        <dbReference type="Proteomes" id="UP000001514"/>
    </source>
</evidence>
<dbReference type="OMA" id="NSYRIND"/>
<organism evidence="6">
    <name type="scientific">Selaginella moellendorffii</name>
    <name type="common">Spikemoss</name>
    <dbReference type="NCBI Taxonomy" id="88036"/>
    <lineage>
        <taxon>Eukaryota</taxon>
        <taxon>Viridiplantae</taxon>
        <taxon>Streptophyta</taxon>
        <taxon>Embryophyta</taxon>
        <taxon>Tracheophyta</taxon>
        <taxon>Lycopodiopsida</taxon>
        <taxon>Selaginellales</taxon>
        <taxon>Selaginellaceae</taxon>
        <taxon>Selaginella</taxon>
    </lineage>
</organism>
<dbReference type="Pfam" id="PF11894">
    <property type="entry name" value="Nup192"/>
    <property type="match status" value="3"/>
</dbReference>
<comment type="similarity">
    <text evidence="2">Belongs to the NUP186/NUP192/NUP205 family.</text>
</comment>
<reference evidence="5 6" key="1">
    <citation type="journal article" date="2011" name="Science">
        <title>The Selaginella genome identifies genetic changes associated with the evolution of vascular plants.</title>
        <authorList>
            <person name="Banks J.A."/>
            <person name="Nishiyama T."/>
            <person name="Hasebe M."/>
            <person name="Bowman J.L."/>
            <person name="Gribskov M."/>
            <person name="dePamphilis C."/>
            <person name="Albert V.A."/>
            <person name="Aono N."/>
            <person name="Aoyama T."/>
            <person name="Ambrose B.A."/>
            <person name="Ashton N.W."/>
            <person name="Axtell M.J."/>
            <person name="Barker E."/>
            <person name="Barker M.S."/>
            <person name="Bennetzen J.L."/>
            <person name="Bonawitz N.D."/>
            <person name="Chapple C."/>
            <person name="Cheng C."/>
            <person name="Correa L.G."/>
            <person name="Dacre M."/>
            <person name="DeBarry J."/>
            <person name="Dreyer I."/>
            <person name="Elias M."/>
            <person name="Engstrom E.M."/>
            <person name="Estelle M."/>
            <person name="Feng L."/>
            <person name="Finet C."/>
            <person name="Floyd S.K."/>
            <person name="Frommer W.B."/>
            <person name="Fujita T."/>
            <person name="Gramzow L."/>
            <person name="Gutensohn M."/>
            <person name="Harholt J."/>
            <person name="Hattori M."/>
            <person name="Heyl A."/>
            <person name="Hirai T."/>
            <person name="Hiwatashi Y."/>
            <person name="Ishikawa M."/>
            <person name="Iwata M."/>
            <person name="Karol K.G."/>
            <person name="Koehler B."/>
            <person name="Kolukisaoglu U."/>
            <person name="Kubo M."/>
            <person name="Kurata T."/>
            <person name="Lalonde S."/>
            <person name="Li K."/>
            <person name="Li Y."/>
            <person name="Litt A."/>
            <person name="Lyons E."/>
            <person name="Manning G."/>
            <person name="Maruyama T."/>
            <person name="Michael T.P."/>
            <person name="Mikami K."/>
            <person name="Miyazaki S."/>
            <person name="Morinaga S."/>
            <person name="Murata T."/>
            <person name="Mueller-Roeber B."/>
            <person name="Nelson D.R."/>
            <person name="Obara M."/>
            <person name="Oguri Y."/>
            <person name="Olmstead R.G."/>
            <person name="Onodera N."/>
            <person name="Petersen B.L."/>
            <person name="Pils B."/>
            <person name="Prigge M."/>
            <person name="Rensing S.A."/>
            <person name="Riano-Pachon D.M."/>
            <person name="Roberts A.W."/>
            <person name="Sato Y."/>
            <person name="Scheller H.V."/>
            <person name="Schulz B."/>
            <person name="Schulz C."/>
            <person name="Shakirov E.V."/>
            <person name="Shibagaki N."/>
            <person name="Shinohara N."/>
            <person name="Shippen D.E."/>
            <person name="Soerensen I."/>
            <person name="Sotooka R."/>
            <person name="Sugimoto N."/>
            <person name="Sugita M."/>
            <person name="Sumikawa N."/>
            <person name="Tanurdzic M."/>
            <person name="Theissen G."/>
            <person name="Ulvskov P."/>
            <person name="Wakazuki S."/>
            <person name="Weng J.K."/>
            <person name="Willats W.W."/>
            <person name="Wipf D."/>
            <person name="Wolf P.G."/>
            <person name="Yang L."/>
            <person name="Zimmer A.D."/>
            <person name="Zhu Q."/>
            <person name="Mitros T."/>
            <person name="Hellsten U."/>
            <person name="Loque D."/>
            <person name="Otillar R."/>
            <person name="Salamov A."/>
            <person name="Schmutz J."/>
            <person name="Shapiro H."/>
            <person name="Lindquist E."/>
            <person name="Lucas S."/>
            <person name="Rokhsar D."/>
            <person name="Grigoriev I.V."/>
        </authorList>
    </citation>
    <scope>NUCLEOTIDE SEQUENCE [LARGE SCALE GENOMIC DNA]</scope>
</reference>
<protein>
    <recommendedName>
        <fullName evidence="7">Nuclear pore complex protein Nup205</fullName>
    </recommendedName>
</protein>
<keyword evidence="4" id="KW-0539">Nucleus</keyword>
<name>D8S446_SELML</name>
<keyword evidence="6" id="KW-1185">Reference proteome</keyword>
<evidence type="ECO:0000256" key="3">
    <source>
        <dbReference type="ARBA" id="ARBA00022448"/>
    </source>
</evidence>
<proteinExistence type="inferred from homology"/>
<evidence type="ECO:0000256" key="1">
    <source>
        <dbReference type="ARBA" id="ARBA00004123"/>
    </source>
</evidence>
<gene>
    <name evidence="5" type="ORF">SELMODRAFT_443756</name>
</gene>
<comment type="subcellular location">
    <subcellularLocation>
        <location evidence="1">Nucleus</location>
    </subcellularLocation>
</comment>
<evidence type="ECO:0000313" key="5">
    <source>
        <dbReference type="EMBL" id="EFJ20872.1"/>
    </source>
</evidence>
<dbReference type="FunCoup" id="D8S446">
    <property type="interactions" value="3142"/>
</dbReference>
<dbReference type="STRING" id="88036.D8S446"/>
<dbReference type="GO" id="GO:0005643">
    <property type="term" value="C:nuclear pore"/>
    <property type="evidence" value="ECO:0007669"/>
    <property type="project" value="InterPro"/>
</dbReference>
<dbReference type="Proteomes" id="UP000001514">
    <property type="component" value="Unassembled WGS sequence"/>
</dbReference>
<accession>D8S446</accession>
<dbReference type="KEGG" id="smo:SELMODRAFT_443756"/>
<dbReference type="eggNOG" id="KOG1835">
    <property type="taxonomic scope" value="Eukaryota"/>
</dbReference>
<dbReference type="Gramene" id="EFJ20872">
    <property type="protein sequence ID" value="EFJ20872"/>
    <property type="gene ID" value="SELMODRAFT_443756"/>
</dbReference>
<dbReference type="InterPro" id="IPR021827">
    <property type="entry name" value="Nup186/Nup192/Nup205"/>
</dbReference>